<dbReference type="GO" id="GO:0005737">
    <property type="term" value="C:cytoplasm"/>
    <property type="evidence" value="ECO:0007669"/>
    <property type="project" value="UniProtKB-SubCell"/>
</dbReference>
<feature type="domain" description="OB-fold nucleic acid binding" evidence="9">
    <location>
        <begin position="30"/>
        <end position="122"/>
    </location>
</feature>
<comment type="catalytic activity">
    <reaction evidence="5 6">
        <text>Exonucleolytic cleavage in either 5'- to 3'- or 3'- to 5'-direction to yield nucleoside 5'-phosphates.</text>
        <dbReference type="EC" id="3.1.11.6"/>
    </reaction>
</comment>
<dbReference type="AlphaFoldDB" id="D5BSY2"/>
<accession>D5BSY2</accession>
<dbReference type="STRING" id="488538.SAR116_1136"/>
<evidence type="ECO:0000259" key="8">
    <source>
        <dbReference type="Pfam" id="PF02601"/>
    </source>
</evidence>
<dbReference type="InterPro" id="IPR025824">
    <property type="entry name" value="OB-fold_nuc-bd_dom"/>
</dbReference>
<proteinExistence type="inferred from homology"/>
<dbReference type="PANTHER" id="PTHR30008:SF0">
    <property type="entry name" value="EXODEOXYRIBONUCLEASE 7 LARGE SUBUNIT"/>
    <property type="match status" value="1"/>
</dbReference>
<comment type="function">
    <text evidence="5">Bidirectionally degrades single-stranded DNA into large acid-insoluble oligonucleotides, which are then degraded further into small acid-soluble oligonucleotides.</text>
</comment>
<reference evidence="10 11" key="1">
    <citation type="journal article" date="2010" name="J. Bacteriol.">
        <title>Complete genome sequence of "Candidatus Puniceispirillum marinum" IMCC1322, a representative of the SAR116 clade in the Alphaproteobacteria.</title>
        <authorList>
            <person name="Oh H.M."/>
            <person name="Kwon K.K."/>
            <person name="Kang I."/>
            <person name="Kang S.G."/>
            <person name="Lee J.H."/>
            <person name="Kim S.J."/>
            <person name="Cho J.C."/>
        </authorList>
    </citation>
    <scope>NUCLEOTIDE SEQUENCE [LARGE SCALE GENOMIC DNA]</scope>
    <source>
        <strain evidence="10 11">IMCC1322</strain>
    </source>
</reference>
<dbReference type="InterPro" id="IPR020579">
    <property type="entry name" value="Exonuc_VII_lsu_C"/>
</dbReference>
<dbReference type="eggNOG" id="COG1570">
    <property type="taxonomic scope" value="Bacteria"/>
</dbReference>
<evidence type="ECO:0000313" key="11">
    <source>
        <dbReference type="Proteomes" id="UP000007460"/>
    </source>
</evidence>
<organism evidence="10 11">
    <name type="scientific">Puniceispirillum marinum (strain IMCC1322)</name>
    <dbReference type="NCBI Taxonomy" id="488538"/>
    <lineage>
        <taxon>Bacteria</taxon>
        <taxon>Pseudomonadati</taxon>
        <taxon>Pseudomonadota</taxon>
        <taxon>Alphaproteobacteria</taxon>
        <taxon>Candidatus Puniceispirillales</taxon>
        <taxon>Candidatus Puniceispirillaceae</taxon>
        <taxon>Candidatus Puniceispirillum</taxon>
    </lineage>
</organism>
<feature type="compositionally biased region" description="Basic and acidic residues" evidence="7">
    <location>
        <begin position="487"/>
        <end position="497"/>
    </location>
</feature>
<dbReference type="HOGENOM" id="CLU_023625_3_1_5"/>
<keyword evidence="1 5" id="KW-0963">Cytoplasm</keyword>
<evidence type="ECO:0000256" key="3">
    <source>
        <dbReference type="ARBA" id="ARBA00022801"/>
    </source>
</evidence>
<dbReference type="GO" id="GO:0008855">
    <property type="term" value="F:exodeoxyribonuclease VII activity"/>
    <property type="evidence" value="ECO:0007669"/>
    <property type="project" value="UniProtKB-UniRule"/>
</dbReference>
<name>D5BSY2_PUNMI</name>
<evidence type="ECO:0000256" key="4">
    <source>
        <dbReference type="ARBA" id="ARBA00022839"/>
    </source>
</evidence>
<dbReference type="PANTHER" id="PTHR30008">
    <property type="entry name" value="EXODEOXYRIBONUCLEASE 7 LARGE SUBUNIT"/>
    <property type="match status" value="1"/>
</dbReference>
<dbReference type="GO" id="GO:0009318">
    <property type="term" value="C:exodeoxyribonuclease VII complex"/>
    <property type="evidence" value="ECO:0007669"/>
    <property type="project" value="UniProtKB-UniRule"/>
</dbReference>
<evidence type="ECO:0000256" key="5">
    <source>
        <dbReference type="HAMAP-Rule" id="MF_00378"/>
    </source>
</evidence>
<keyword evidence="4 5" id="KW-0269">Exonuclease</keyword>
<protein>
    <recommendedName>
        <fullName evidence="5">Exodeoxyribonuclease 7 large subunit</fullName>
        <ecNumber evidence="5">3.1.11.6</ecNumber>
    </recommendedName>
    <alternativeName>
        <fullName evidence="5">Exodeoxyribonuclease VII large subunit</fullName>
        <shortName evidence="5">Exonuclease VII large subunit</shortName>
    </alternativeName>
</protein>
<dbReference type="Proteomes" id="UP000007460">
    <property type="component" value="Chromosome"/>
</dbReference>
<dbReference type="GO" id="GO:0006308">
    <property type="term" value="P:DNA catabolic process"/>
    <property type="evidence" value="ECO:0007669"/>
    <property type="project" value="UniProtKB-UniRule"/>
</dbReference>
<feature type="compositionally biased region" description="Basic residues" evidence="7">
    <location>
        <begin position="472"/>
        <end position="482"/>
    </location>
</feature>
<dbReference type="Pfam" id="PF02601">
    <property type="entry name" value="Exonuc_VII_L"/>
    <property type="match status" value="1"/>
</dbReference>
<comment type="subcellular location">
    <subcellularLocation>
        <location evidence="5 6">Cytoplasm</location>
    </subcellularLocation>
</comment>
<evidence type="ECO:0000256" key="2">
    <source>
        <dbReference type="ARBA" id="ARBA00022722"/>
    </source>
</evidence>
<evidence type="ECO:0000256" key="6">
    <source>
        <dbReference type="RuleBase" id="RU004355"/>
    </source>
</evidence>
<comment type="similarity">
    <text evidence="5 6">Belongs to the XseA family.</text>
</comment>
<dbReference type="EMBL" id="CP001751">
    <property type="protein sequence ID" value="ADE39379.1"/>
    <property type="molecule type" value="Genomic_DNA"/>
</dbReference>
<gene>
    <name evidence="5" type="primary">xseA</name>
    <name evidence="10" type="ordered locus">SAR116_1136</name>
</gene>
<dbReference type="InterPro" id="IPR003753">
    <property type="entry name" value="Exonuc_VII_L"/>
</dbReference>
<dbReference type="HAMAP" id="MF_00378">
    <property type="entry name" value="Exonuc_7_L"/>
    <property type="match status" value="1"/>
</dbReference>
<dbReference type="Pfam" id="PF13742">
    <property type="entry name" value="tRNA_anti_2"/>
    <property type="match status" value="1"/>
</dbReference>
<evidence type="ECO:0000256" key="1">
    <source>
        <dbReference type="ARBA" id="ARBA00022490"/>
    </source>
</evidence>
<dbReference type="CDD" id="cd04489">
    <property type="entry name" value="ExoVII_LU_OBF"/>
    <property type="match status" value="1"/>
</dbReference>
<dbReference type="KEGG" id="apb:SAR116_1136"/>
<feature type="domain" description="Exonuclease VII large subunit C-terminal" evidence="8">
    <location>
        <begin position="145"/>
        <end position="458"/>
    </location>
</feature>
<evidence type="ECO:0000259" key="9">
    <source>
        <dbReference type="Pfam" id="PF13742"/>
    </source>
</evidence>
<evidence type="ECO:0000256" key="7">
    <source>
        <dbReference type="SAM" id="MobiDB-lite"/>
    </source>
</evidence>
<keyword evidence="2 5" id="KW-0540">Nuclease</keyword>
<dbReference type="NCBIfam" id="TIGR00237">
    <property type="entry name" value="xseA"/>
    <property type="match status" value="1"/>
</dbReference>
<keyword evidence="3 5" id="KW-0378">Hydrolase</keyword>
<comment type="subunit">
    <text evidence="5">Heterooligomer composed of large and small subunits.</text>
</comment>
<evidence type="ECO:0000313" key="10">
    <source>
        <dbReference type="EMBL" id="ADE39379.1"/>
    </source>
</evidence>
<sequence length="497" mass="53791">MEETPMTESNDIYTSQNNAASAGDNAPYMTIGELSKRVKATVEGAFDYVRVRAEISRPTRAPSGHIYFTLKDDRSTLAAVCWKTVAGNLQVQPEEGLEVICSGKLTTYPGQSKYQIVVNQMEIAGEGAMLKMLEERRRMLAAEGLFDADRKRPIPEMPTTIGVITSPTGAVIRDILHRLNARFGVHVLVWGTLVQGKNAAGQVAAAIRGFDAMPANGAIPRPDILIVARGGGALEDLWAFNEEEVVRAVADCSLPVISAIGHETDTTLIDFVADLRAPTPTAAAELAVPVHADLAAYISETEARLKRGISQRLETANQLVRMAARGLLDPAEMIARRGQMLDYALAGLNTALERALAARRLDLSGLAGRLRPPETRLAEMSGHFTRLSDRLANRFGQMIERHEQAVNSAGKLLDAHSFERVLDRGFALVIDAEGTPLKRAIDAPQGAEVTLRFADASRQALLDPDGVDHVVHKPAKPAKKATAKPSATKDTKQDSLF</sequence>
<keyword evidence="11" id="KW-1185">Reference proteome</keyword>
<feature type="region of interest" description="Disordered" evidence="7">
    <location>
        <begin position="465"/>
        <end position="497"/>
    </location>
</feature>
<dbReference type="EC" id="3.1.11.6" evidence="5"/>
<dbReference type="GO" id="GO:0003676">
    <property type="term" value="F:nucleic acid binding"/>
    <property type="evidence" value="ECO:0007669"/>
    <property type="project" value="InterPro"/>
</dbReference>